<organism evidence="2 3">
    <name type="scientific">Sphaceloma murrayae</name>
    <dbReference type="NCBI Taxonomy" id="2082308"/>
    <lineage>
        <taxon>Eukaryota</taxon>
        <taxon>Fungi</taxon>
        <taxon>Dikarya</taxon>
        <taxon>Ascomycota</taxon>
        <taxon>Pezizomycotina</taxon>
        <taxon>Dothideomycetes</taxon>
        <taxon>Dothideomycetidae</taxon>
        <taxon>Myriangiales</taxon>
        <taxon>Elsinoaceae</taxon>
        <taxon>Sphaceloma</taxon>
    </lineage>
</organism>
<feature type="region of interest" description="Disordered" evidence="1">
    <location>
        <begin position="330"/>
        <end position="360"/>
    </location>
</feature>
<dbReference type="STRING" id="2082308.A0A2K1QPW9"/>
<evidence type="ECO:0000256" key="1">
    <source>
        <dbReference type="SAM" id="MobiDB-lite"/>
    </source>
</evidence>
<evidence type="ECO:0008006" key="4">
    <source>
        <dbReference type="Google" id="ProtNLM"/>
    </source>
</evidence>
<evidence type="ECO:0000313" key="3">
    <source>
        <dbReference type="Proteomes" id="UP000243797"/>
    </source>
</evidence>
<dbReference type="EMBL" id="NKHZ01000055">
    <property type="protein sequence ID" value="PNS16913.1"/>
    <property type="molecule type" value="Genomic_DNA"/>
</dbReference>
<feature type="compositionally biased region" description="Low complexity" evidence="1">
    <location>
        <begin position="716"/>
        <end position="727"/>
    </location>
</feature>
<feature type="compositionally biased region" description="Polar residues" evidence="1">
    <location>
        <begin position="751"/>
        <end position="761"/>
    </location>
</feature>
<feature type="compositionally biased region" description="Low complexity" evidence="1">
    <location>
        <begin position="646"/>
        <end position="658"/>
    </location>
</feature>
<feature type="compositionally biased region" description="Polar residues" evidence="1">
    <location>
        <begin position="333"/>
        <end position="360"/>
    </location>
</feature>
<feature type="region of interest" description="Disordered" evidence="1">
    <location>
        <begin position="452"/>
        <end position="483"/>
    </location>
</feature>
<feature type="region of interest" description="Disordered" evidence="1">
    <location>
        <begin position="619"/>
        <end position="795"/>
    </location>
</feature>
<dbReference type="AlphaFoldDB" id="A0A2K1QPW9"/>
<feature type="compositionally biased region" description="Basic and acidic residues" evidence="1">
    <location>
        <begin position="99"/>
        <end position="119"/>
    </location>
</feature>
<feature type="compositionally biased region" description="Polar residues" evidence="1">
    <location>
        <begin position="666"/>
        <end position="675"/>
    </location>
</feature>
<feature type="region of interest" description="Disordered" evidence="1">
    <location>
        <begin position="201"/>
        <end position="220"/>
    </location>
</feature>
<feature type="compositionally biased region" description="Low complexity" evidence="1">
    <location>
        <begin position="861"/>
        <end position="871"/>
    </location>
</feature>
<dbReference type="Proteomes" id="UP000243797">
    <property type="component" value="Unassembled WGS sequence"/>
</dbReference>
<reference evidence="2 3" key="1">
    <citation type="submission" date="2017-06" db="EMBL/GenBank/DDBJ databases">
        <title>Draft genome sequence of a variant of Elsinoe murrayae.</title>
        <authorList>
            <person name="Cheng Q."/>
        </authorList>
    </citation>
    <scope>NUCLEOTIDE SEQUENCE [LARGE SCALE GENOMIC DNA]</scope>
    <source>
        <strain evidence="2 3">CQ-2017a</strain>
    </source>
</reference>
<accession>A0A2K1QPW9</accession>
<name>A0A2K1QPW9_9PEZI</name>
<keyword evidence="3" id="KW-1185">Reference proteome</keyword>
<dbReference type="InParanoid" id="A0A2K1QPW9"/>
<feature type="compositionally biased region" description="Pro residues" evidence="1">
    <location>
        <begin position="841"/>
        <end position="860"/>
    </location>
</feature>
<evidence type="ECO:0000313" key="2">
    <source>
        <dbReference type="EMBL" id="PNS16913.1"/>
    </source>
</evidence>
<feature type="region of interest" description="Disordered" evidence="1">
    <location>
        <begin position="87"/>
        <end position="153"/>
    </location>
</feature>
<protein>
    <recommendedName>
        <fullName evidence="4">PH domain-containing protein</fullName>
    </recommendedName>
</protein>
<sequence length="871" mass="95636">MYIDDSPRHVAPSLNLENDLTVQHLLDKPLPPIRRINATSDLDSNITATLASDRPPGLGRQVHEDRNKMSLFHLFSKPKVERLRGYAEAGMQPPSPEQSEQRASRRGSRGDLKGARLEKPMPGMPRDPSRPRVPVAAREPDPHRQPRPNPDAFDLLHPPPFKRIFSIAVKIAPAHTCLMAGAKGTPAWKVGSTMALGDFDQYERPSSRRSSRAPPPQTPHLQRKIFSLTRNGYLLQYADRGPSDRLPERLQRLTKDTCAIASDLVPGKPYTVQVAESVSVQEVARPDSPSIFTRLGMKHGTPKKQIPSTLIVLDSAKELEEWLFAIRKEIQRQSKPSPTASPQRTRPQNPERSFSNTSMTLLDSQKEYGIVTQPLDRTDSPRQSFSYATRDPSIREIAAPPAKVEEYSSNPRDSDTITATQMYHRQVMLTRQGSDVVSPVLGYESKRRSYHSAIDSDRGGSDVTSSATTIATSPARTERKMSIERSRPYTPTAVVKSPTGLRQLSNADHEDVSPMRNDSLMKSPDLPSGFVEHREASNAARMRKRASHQGPPVQMPPPDRPQLRTVSSLGRLRSGQPLAGEHLPMPPPMPLEIYGPTSKILASGRVATRKMDNDEYHAFQLSMSSEPNPPSVAPSKRGRRHSAMPSQSSGSSTNSTGQRPFPQRPEQVQRSTSRDPGSPQAPRQLPPRLPFKLRGSPDAVAQSLSHPKQPSPPTTSVGSASNSSGSAINPQKLRRPTSMQVRPNAAPFLSSVRSASGNSPSDPRLPPLDTRKPVLRTSRSDHNLTTAGQRQRMMRPPSNIAENLSDDEDMFIIQGAEPLRRPSTSGPLPPPDLGMPLVALGPPPPPPETPLPRLPPPPLGSRPSTPLAVGQ</sequence>
<feature type="compositionally biased region" description="Low complexity" evidence="1">
    <location>
        <begin position="464"/>
        <end position="475"/>
    </location>
</feature>
<proteinExistence type="predicted"/>
<feature type="region of interest" description="Disordered" evidence="1">
    <location>
        <begin position="500"/>
        <end position="565"/>
    </location>
</feature>
<comment type="caution">
    <text evidence="2">The sequence shown here is derived from an EMBL/GenBank/DDBJ whole genome shotgun (WGS) entry which is preliminary data.</text>
</comment>
<feature type="region of interest" description="Disordered" evidence="1">
    <location>
        <begin position="818"/>
        <end position="871"/>
    </location>
</feature>
<dbReference type="OrthoDB" id="1749473at2759"/>
<gene>
    <name evidence="2" type="ORF">CAC42_4877</name>
</gene>